<protein>
    <recommendedName>
        <fullName evidence="4">Capsid protein</fullName>
    </recommendedName>
</protein>
<sequence>MPKVTPHELDLWSSAFSQLYNSMEGEILRQLVKRLRNGRTDILEWQAQALQDLHLFNRDCTEYLAEVTGVAESEIYKMFEETGVGIIDEVDKAVPNTPLPPPNNLDNITRAYADQAWHDIDNLVNQTLVSTNYGYGATTRLYQQTLVKTQQLFNAGFLTFEQSLEQAVQEMAQKGIQSTFIDKGGHTWSMERYVRTVLKSTLGNTYNQLRTERLGEYGQYLVRVSQHVGAREACSRIQGHVVDMRPMEQLPVGSRYRSIYDPYWQAEYETAGGHRGVNCGHSHFIFIDGVNTNTSEPIDSELNAKVRQLTDKQRRLERQVVKFKKNQMVSEALGNQEGAYAWGKKVRANQKALRDLVASNEYLSRNYKREKVYTPLNTLLKDFRYENF</sequence>
<keyword evidence="3" id="KW-1185">Reference proteome</keyword>
<dbReference type="Pfam" id="PF06152">
    <property type="entry name" value="Phage_min_cap2"/>
    <property type="match status" value="1"/>
</dbReference>
<evidence type="ECO:0000256" key="1">
    <source>
        <dbReference type="SAM" id="Coils"/>
    </source>
</evidence>
<dbReference type="RefSeq" id="WP_161869694.1">
    <property type="nucleotide sequence ID" value="NZ_MAEI02000001.1"/>
</dbReference>
<accession>A0ABV0F4P3</accession>
<dbReference type="Proteomes" id="UP001429357">
    <property type="component" value="Unassembled WGS sequence"/>
</dbReference>
<reference evidence="2" key="1">
    <citation type="submission" date="2016-06" db="EMBL/GenBank/DDBJ databases">
        <authorList>
            <person name="Van Tyne D."/>
        </authorList>
    </citation>
    <scope>NUCLEOTIDE SEQUENCE</scope>
    <source>
        <strain evidence="2">JM9A</strain>
    </source>
</reference>
<feature type="coiled-coil region" evidence="1">
    <location>
        <begin position="299"/>
        <end position="326"/>
    </location>
</feature>
<gene>
    <name evidence="2" type="ORF">BAU18_001847</name>
</gene>
<reference evidence="2" key="2">
    <citation type="submission" date="2024-02" db="EMBL/GenBank/DDBJ databases">
        <title>The Genome Sequence of Enterococcus diestrammenae JM9A.</title>
        <authorList>
            <person name="Earl A."/>
            <person name="Manson A."/>
            <person name="Gilmore M."/>
            <person name="Sanders J."/>
            <person name="Shea T."/>
            <person name="Howe W."/>
            <person name="Livny J."/>
            <person name="Cuomo C."/>
            <person name="Neafsey D."/>
            <person name="Birren B."/>
        </authorList>
    </citation>
    <scope>NUCLEOTIDE SEQUENCE</scope>
    <source>
        <strain evidence="2">JM9A</strain>
    </source>
</reference>
<comment type="caution">
    <text evidence="2">The sequence shown here is derived from an EMBL/GenBank/DDBJ whole genome shotgun (WGS) entry which is preliminary data.</text>
</comment>
<organism evidence="2 3">
    <name type="scientific">Enterococcus diestrammenae</name>
    <dbReference type="NCBI Taxonomy" id="1155073"/>
    <lineage>
        <taxon>Bacteria</taxon>
        <taxon>Bacillati</taxon>
        <taxon>Bacillota</taxon>
        <taxon>Bacilli</taxon>
        <taxon>Lactobacillales</taxon>
        <taxon>Enterococcaceae</taxon>
        <taxon>Enterococcus</taxon>
    </lineage>
</organism>
<name>A0ABV0F4P3_9ENTE</name>
<evidence type="ECO:0000313" key="2">
    <source>
        <dbReference type="EMBL" id="MEO1782254.1"/>
    </source>
</evidence>
<proteinExistence type="predicted"/>
<dbReference type="EMBL" id="MAEI02000001">
    <property type="protein sequence ID" value="MEO1782254.1"/>
    <property type="molecule type" value="Genomic_DNA"/>
</dbReference>
<dbReference type="InterPro" id="IPR009319">
    <property type="entry name" value="Phage_A118_VSP1"/>
</dbReference>
<evidence type="ECO:0000313" key="3">
    <source>
        <dbReference type="Proteomes" id="UP001429357"/>
    </source>
</evidence>
<evidence type="ECO:0008006" key="4">
    <source>
        <dbReference type="Google" id="ProtNLM"/>
    </source>
</evidence>
<keyword evidence="1" id="KW-0175">Coiled coil</keyword>